<keyword evidence="7" id="KW-0539">Nucleus</keyword>
<comment type="subcellular location">
    <subcellularLocation>
        <location evidence="2">Nucleus</location>
    </subcellularLocation>
</comment>
<dbReference type="PANTHER" id="PTHR16515">
    <property type="entry name" value="PR DOMAIN ZINC FINGER PROTEIN"/>
    <property type="match status" value="1"/>
</dbReference>
<reference evidence="10" key="1">
    <citation type="submission" date="2022-11" db="EMBL/GenBank/DDBJ databases">
        <title>Chromosome-level genome of Pogonophryne albipinna.</title>
        <authorList>
            <person name="Jo E."/>
        </authorList>
    </citation>
    <scope>NUCLEOTIDE SEQUENCE</scope>
    <source>
        <strain evidence="10">SGF0006</strain>
        <tissue evidence="10">Muscle</tissue>
    </source>
</reference>
<dbReference type="InterPro" id="IPR036236">
    <property type="entry name" value="Znf_C2H2_sf"/>
</dbReference>
<gene>
    <name evidence="10" type="ORF">JOQ06_000196</name>
</gene>
<feature type="domain" description="C2H2-type" evidence="9">
    <location>
        <begin position="104"/>
        <end position="127"/>
    </location>
</feature>
<dbReference type="Gene3D" id="3.30.160.60">
    <property type="entry name" value="Classic Zinc Finger"/>
    <property type="match status" value="3"/>
</dbReference>
<dbReference type="InterPro" id="IPR013087">
    <property type="entry name" value="Znf_C2H2_type"/>
</dbReference>
<evidence type="ECO:0000256" key="3">
    <source>
        <dbReference type="ARBA" id="ARBA00022723"/>
    </source>
</evidence>
<evidence type="ECO:0000256" key="1">
    <source>
        <dbReference type="ARBA" id="ARBA00003767"/>
    </source>
</evidence>
<dbReference type="Pfam" id="PF00096">
    <property type="entry name" value="zf-C2H2"/>
    <property type="match status" value="3"/>
</dbReference>
<dbReference type="SUPFAM" id="SSF57667">
    <property type="entry name" value="beta-beta-alpha zinc fingers"/>
    <property type="match status" value="2"/>
</dbReference>
<dbReference type="Proteomes" id="UP001219934">
    <property type="component" value="Unassembled WGS sequence"/>
</dbReference>
<dbReference type="FunFam" id="3.30.160.60:FF:000100">
    <property type="entry name" value="Zinc finger 45-like"/>
    <property type="match status" value="1"/>
</dbReference>
<dbReference type="GO" id="GO:0008270">
    <property type="term" value="F:zinc ion binding"/>
    <property type="evidence" value="ECO:0007669"/>
    <property type="project" value="UniProtKB-KW"/>
</dbReference>
<keyword evidence="11" id="KW-1185">Reference proteome</keyword>
<protein>
    <recommendedName>
        <fullName evidence="9">C2H2-type domain-containing protein</fullName>
    </recommendedName>
</protein>
<feature type="domain" description="C2H2-type" evidence="9">
    <location>
        <begin position="24"/>
        <end position="51"/>
    </location>
</feature>
<evidence type="ECO:0000256" key="8">
    <source>
        <dbReference type="PROSITE-ProRule" id="PRU00042"/>
    </source>
</evidence>
<keyword evidence="6" id="KW-0862">Zinc</keyword>
<dbReference type="FunFam" id="3.30.160.60:FF:000250">
    <property type="entry name" value="zinc finger protein 197 isoform X1"/>
    <property type="match status" value="1"/>
</dbReference>
<dbReference type="SMART" id="SM00355">
    <property type="entry name" value="ZnF_C2H2"/>
    <property type="match status" value="3"/>
</dbReference>
<name>A0AAD6A7R1_9TELE</name>
<evidence type="ECO:0000313" key="11">
    <source>
        <dbReference type="Proteomes" id="UP001219934"/>
    </source>
</evidence>
<evidence type="ECO:0000256" key="2">
    <source>
        <dbReference type="ARBA" id="ARBA00004123"/>
    </source>
</evidence>
<dbReference type="FunFam" id="3.30.160.60:FF:002343">
    <property type="entry name" value="Zinc finger protein 33A"/>
    <property type="match status" value="1"/>
</dbReference>
<evidence type="ECO:0000313" key="10">
    <source>
        <dbReference type="EMBL" id="KAJ4919959.1"/>
    </source>
</evidence>
<dbReference type="GO" id="GO:0010468">
    <property type="term" value="P:regulation of gene expression"/>
    <property type="evidence" value="ECO:0007669"/>
    <property type="project" value="TreeGrafter"/>
</dbReference>
<comment type="function">
    <text evidence="1">May be involved in transcriptional regulation.</text>
</comment>
<dbReference type="GO" id="GO:0005634">
    <property type="term" value="C:nucleus"/>
    <property type="evidence" value="ECO:0007669"/>
    <property type="project" value="UniProtKB-SubCell"/>
</dbReference>
<evidence type="ECO:0000256" key="5">
    <source>
        <dbReference type="ARBA" id="ARBA00022771"/>
    </source>
</evidence>
<organism evidence="10 11">
    <name type="scientific">Pogonophryne albipinna</name>
    <dbReference type="NCBI Taxonomy" id="1090488"/>
    <lineage>
        <taxon>Eukaryota</taxon>
        <taxon>Metazoa</taxon>
        <taxon>Chordata</taxon>
        <taxon>Craniata</taxon>
        <taxon>Vertebrata</taxon>
        <taxon>Euteleostomi</taxon>
        <taxon>Actinopterygii</taxon>
        <taxon>Neopterygii</taxon>
        <taxon>Teleostei</taxon>
        <taxon>Neoteleostei</taxon>
        <taxon>Acanthomorphata</taxon>
        <taxon>Eupercaria</taxon>
        <taxon>Perciformes</taxon>
        <taxon>Notothenioidei</taxon>
        <taxon>Pogonophryne</taxon>
    </lineage>
</organism>
<keyword evidence="5 8" id="KW-0863">Zinc-finger</keyword>
<keyword evidence="4" id="KW-0677">Repeat</keyword>
<comment type="caution">
    <text evidence="10">The sequence shown here is derived from an EMBL/GenBank/DDBJ whole genome shotgun (WGS) entry which is preliminary data.</text>
</comment>
<evidence type="ECO:0000256" key="7">
    <source>
        <dbReference type="ARBA" id="ARBA00023242"/>
    </source>
</evidence>
<sequence>MGLMKILICFCSDSDLIDSGEKPFGCDLCEKTFSQQSSLMQHQRTHSSERPFSCSCCEKTFNNNNSLKLHLRVHSGEKPYRKAFSQGSHLRTHLSHVHAGGKQFICDRCGKRYSDKRNLTLHKCGYA</sequence>
<evidence type="ECO:0000256" key="4">
    <source>
        <dbReference type="ARBA" id="ARBA00022737"/>
    </source>
</evidence>
<feature type="domain" description="C2H2-type" evidence="9">
    <location>
        <begin position="52"/>
        <end position="79"/>
    </location>
</feature>
<dbReference type="PROSITE" id="PS50157">
    <property type="entry name" value="ZINC_FINGER_C2H2_2"/>
    <property type="match status" value="3"/>
</dbReference>
<dbReference type="AlphaFoldDB" id="A0AAD6A7R1"/>
<dbReference type="InterPro" id="IPR050331">
    <property type="entry name" value="Zinc_finger"/>
</dbReference>
<dbReference type="PROSITE" id="PS00028">
    <property type="entry name" value="ZINC_FINGER_C2H2_1"/>
    <property type="match status" value="2"/>
</dbReference>
<dbReference type="EMBL" id="JAPTMU010000237">
    <property type="protein sequence ID" value="KAJ4919959.1"/>
    <property type="molecule type" value="Genomic_DNA"/>
</dbReference>
<accession>A0AAD6A7R1</accession>
<keyword evidence="3" id="KW-0479">Metal-binding</keyword>
<evidence type="ECO:0000256" key="6">
    <source>
        <dbReference type="ARBA" id="ARBA00022833"/>
    </source>
</evidence>
<proteinExistence type="predicted"/>
<evidence type="ECO:0000259" key="9">
    <source>
        <dbReference type="PROSITE" id="PS50157"/>
    </source>
</evidence>
<dbReference type="PANTHER" id="PTHR16515:SF49">
    <property type="entry name" value="GASTRULA ZINC FINGER PROTEIN XLCGF49.1-LIKE-RELATED"/>
    <property type="match status" value="1"/>
</dbReference>